<dbReference type="PANTHER" id="PTHR35342:SF5">
    <property type="entry name" value="TRICARBOXYLIC TRANSPORT PROTEIN"/>
    <property type="match status" value="1"/>
</dbReference>
<feature type="transmembrane region" description="Helical" evidence="1">
    <location>
        <begin position="312"/>
        <end position="333"/>
    </location>
</feature>
<organism evidence="3 4">
    <name type="scientific">Alteraurantiacibacter buctensis</name>
    <dbReference type="NCBI Taxonomy" id="1503981"/>
    <lineage>
        <taxon>Bacteria</taxon>
        <taxon>Pseudomonadati</taxon>
        <taxon>Pseudomonadota</taxon>
        <taxon>Alphaproteobacteria</taxon>
        <taxon>Sphingomonadales</taxon>
        <taxon>Erythrobacteraceae</taxon>
        <taxon>Alteraurantiacibacter</taxon>
    </lineage>
</organism>
<dbReference type="RefSeq" id="WP_160771014.1">
    <property type="nucleotide sequence ID" value="NZ_WTYV01000002.1"/>
</dbReference>
<evidence type="ECO:0000259" key="2">
    <source>
        <dbReference type="Pfam" id="PF01970"/>
    </source>
</evidence>
<feature type="transmembrane region" description="Helical" evidence="1">
    <location>
        <begin position="159"/>
        <end position="178"/>
    </location>
</feature>
<keyword evidence="4" id="KW-1185">Reference proteome</keyword>
<dbReference type="AlphaFoldDB" id="A0A844YVL1"/>
<gene>
    <name evidence="3" type="ORF">GRI99_05330</name>
</gene>
<proteinExistence type="predicted"/>
<dbReference type="PANTHER" id="PTHR35342">
    <property type="entry name" value="TRICARBOXYLIC TRANSPORT PROTEIN"/>
    <property type="match status" value="1"/>
</dbReference>
<feature type="transmembrane region" description="Helical" evidence="1">
    <location>
        <begin position="419"/>
        <end position="437"/>
    </location>
</feature>
<evidence type="ECO:0000313" key="3">
    <source>
        <dbReference type="EMBL" id="MXO71060.1"/>
    </source>
</evidence>
<keyword evidence="1" id="KW-1133">Transmembrane helix</keyword>
<evidence type="ECO:0000256" key="1">
    <source>
        <dbReference type="SAM" id="Phobius"/>
    </source>
</evidence>
<name>A0A844YVL1_9SPHN</name>
<reference evidence="3 4" key="1">
    <citation type="submission" date="2019-12" db="EMBL/GenBank/DDBJ databases">
        <title>Genomic-based taxomic classification of the family Erythrobacteraceae.</title>
        <authorList>
            <person name="Xu L."/>
        </authorList>
    </citation>
    <scope>NUCLEOTIDE SEQUENCE [LARGE SCALE GENOMIC DNA]</scope>
    <source>
        <strain evidence="3 4">M0322</strain>
    </source>
</reference>
<dbReference type="OrthoDB" id="7232499at2"/>
<dbReference type="InterPro" id="IPR002823">
    <property type="entry name" value="DUF112_TM"/>
</dbReference>
<evidence type="ECO:0000313" key="4">
    <source>
        <dbReference type="Proteomes" id="UP000466966"/>
    </source>
</evidence>
<feature type="transmembrane region" description="Helical" evidence="1">
    <location>
        <begin position="348"/>
        <end position="375"/>
    </location>
</feature>
<dbReference type="Proteomes" id="UP000466966">
    <property type="component" value="Unassembled WGS sequence"/>
</dbReference>
<keyword evidence="1" id="KW-0472">Membrane</keyword>
<protein>
    <submittedName>
        <fullName evidence="3">Tripartite tricarboxylate transporter permease</fullName>
    </submittedName>
</protein>
<feature type="domain" description="DUF112" evidence="2">
    <location>
        <begin position="14"/>
        <end position="432"/>
    </location>
</feature>
<feature type="transmembrane region" description="Helical" evidence="1">
    <location>
        <begin position="198"/>
        <end position="218"/>
    </location>
</feature>
<feature type="transmembrane region" description="Helical" evidence="1">
    <location>
        <begin position="14"/>
        <end position="33"/>
    </location>
</feature>
<sequence length="497" mass="51671">MSTGFAVALSPDKLAFGLLGVLIGTAVGVLPGLGPSVAIALLLPLTFGLDPTTAFILFGGIYYGTMYGGSTTSILINTPGDAAASVSTFEGYPMAKSGRGGVALATSAIGSFIGGTFATFMLMIAATSLAGISLVFGPPEYALLMLLALTMVTGMAGKSLFRALFALAFGLGLAMIGIDMQTGENRLTFGVQELYGGIDVALGAVGLFAVGEALWLIAAPASAATERMPTNRLWLTIEEWRRSLVPWLRGTVVGFCSGLLPGTGATFATFLSYGVERRFAKNPQEFGKGAIEGLAGPEAANNAAAGASMVPLLALGIPGSATTAIMLVAFQLYGLQPGPTLLETNKDLVWGLIASLYVANVLLVILNLPLVGLWVQLLKIPKGMMTALILVFSTVGAYSLQGSLGDVTIVWLLGVAGFLLRRFGFPIAPVLLGLVLGPLLEQDLRRSLAMSNGDYSIFITRPISACILAVIVIGLAVFVRKTLRERKVALRAVVEAN</sequence>
<dbReference type="Pfam" id="PF01970">
    <property type="entry name" value="TctA"/>
    <property type="match status" value="1"/>
</dbReference>
<feature type="transmembrane region" description="Helical" evidence="1">
    <location>
        <begin position="132"/>
        <end position="152"/>
    </location>
</feature>
<feature type="transmembrane region" description="Helical" evidence="1">
    <location>
        <begin position="387"/>
        <end position="413"/>
    </location>
</feature>
<accession>A0A844YVL1</accession>
<feature type="transmembrane region" description="Helical" evidence="1">
    <location>
        <begin position="458"/>
        <end position="479"/>
    </location>
</feature>
<dbReference type="EMBL" id="WTYV01000002">
    <property type="protein sequence ID" value="MXO71060.1"/>
    <property type="molecule type" value="Genomic_DNA"/>
</dbReference>
<feature type="transmembrane region" description="Helical" evidence="1">
    <location>
        <begin position="102"/>
        <end position="126"/>
    </location>
</feature>
<comment type="caution">
    <text evidence="3">The sequence shown here is derived from an EMBL/GenBank/DDBJ whole genome shotgun (WGS) entry which is preliminary data.</text>
</comment>
<keyword evidence="1" id="KW-0812">Transmembrane</keyword>